<dbReference type="Pfam" id="PF05193">
    <property type="entry name" value="Peptidase_M16_C"/>
    <property type="match status" value="1"/>
</dbReference>
<dbReference type="AlphaFoldDB" id="A0A2H0RDJ7"/>
<dbReference type="GO" id="GO:0004222">
    <property type="term" value="F:metalloendopeptidase activity"/>
    <property type="evidence" value="ECO:0007669"/>
    <property type="project" value="InterPro"/>
</dbReference>
<evidence type="ECO:0000313" key="5">
    <source>
        <dbReference type="EMBL" id="PIR44094.1"/>
    </source>
</evidence>
<organism evidence="5 6">
    <name type="scientific">Candidatus Wolfebacteria bacterium CG10_big_fil_rev_8_21_14_0_10_31_9</name>
    <dbReference type="NCBI Taxonomy" id="1975070"/>
    <lineage>
        <taxon>Bacteria</taxon>
        <taxon>Candidatus Wolfeibacteriota</taxon>
    </lineage>
</organism>
<evidence type="ECO:0000313" key="6">
    <source>
        <dbReference type="Proteomes" id="UP000231602"/>
    </source>
</evidence>
<evidence type="ECO:0000256" key="1">
    <source>
        <dbReference type="ARBA" id="ARBA00007261"/>
    </source>
</evidence>
<dbReference type="Proteomes" id="UP000231602">
    <property type="component" value="Unassembled WGS sequence"/>
</dbReference>
<proteinExistence type="inferred from homology"/>
<accession>A0A2H0RDJ7</accession>
<sequence>MFKKIVLDNGLRIVLVPQPGNLATTVLVLTETGSKYESKEISGISHFLEHLCFKGTTKRPNSIDISAELDGMGAFYNAFTGAEYTGYFAKARANHFENILDVVSDIYLNQIFDTEELEKEKGVIIEEMNLYEDIPMRKVQNLFMELLYGDQPAGWDIAGNKDVIRNLTKDDFVKYHKMHYVAKSTIVVIAGAFDEIKAVEKVKEYFSQITDQLKVVKLPTIDTQSNPTVSLIHKKTDQTHFILGVRALNVFDKRKYIIEVLSDILGGGMSSRLFQKIRNELGAAYYINAGSDLYTDHGYLAVSCGVDNNRVLEIISVVLEELKKLANEPIPEKELVRAKEHLTGNLILSLETSNRMAEFYGGQEVTSGDMATPEQIIEKINLVTAEEIMTMAKEIFQNQKLNLALIGPFEDKEPFEKILTF</sequence>
<protein>
    <recommendedName>
        <fullName evidence="7">Peptidase M16</fullName>
    </recommendedName>
</protein>
<name>A0A2H0RDJ7_9BACT</name>
<dbReference type="Gene3D" id="3.30.830.10">
    <property type="entry name" value="Metalloenzyme, LuxS/M16 peptidase-like"/>
    <property type="match status" value="2"/>
</dbReference>
<dbReference type="Pfam" id="PF00675">
    <property type="entry name" value="Peptidase_M16"/>
    <property type="match status" value="1"/>
</dbReference>
<gene>
    <name evidence="5" type="ORF">COV23_01645</name>
</gene>
<dbReference type="GO" id="GO:0046872">
    <property type="term" value="F:metal ion binding"/>
    <property type="evidence" value="ECO:0007669"/>
    <property type="project" value="InterPro"/>
</dbReference>
<dbReference type="InterPro" id="IPR011765">
    <property type="entry name" value="Pept_M16_N"/>
</dbReference>
<evidence type="ECO:0000259" key="3">
    <source>
        <dbReference type="Pfam" id="PF00675"/>
    </source>
</evidence>
<dbReference type="PANTHER" id="PTHR11851:SF49">
    <property type="entry name" value="MITOCHONDRIAL-PROCESSING PEPTIDASE SUBUNIT ALPHA"/>
    <property type="match status" value="1"/>
</dbReference>
<dbReference type="InterPro" id="IPR007863">
    <property type="entry name" value="Peptidase_M16_C"/>
</dbReference>
<dbReference type="PROSITE" id="PS00143">
    <property type="entry name" value="INSULINASE"/>
    <property type="match status" value="1"/>
</dbReference>
<dbReference type="EMBL" id="PCXV01000027">
    <property type="protein sequence ID" value="PIR44094.1"/>
    <property type="molecule type" value="Genomic_DNA"/>
</dbReference>
<comment type="similarity">
    <text evidence="1 2">Belongs to the peptidase M16 family.</text>
</comment>
<dbReference type="SUPFAM" id="SSF63411">
    <property type="entry name" value="LuxS/MPP-like metallohydrolase"/>
    <property type="match status" value="2"/>
</dbReference>
<feature type="domain" description="Peptidase M16 C-terminal" evidence="4">
    <location>
        <begin position="166"/>
        <end position="341"/>
    </location>
</feature>
<dbReference type="InterPro" id="IPR001431">
    <property type="entry name" value="Pept_M16_Zn_BS"/>
</dbReference>
<dbReference type="GO" id="GO:0006508">
    <property type="term" value="P:proteolysis"/>
    <property type="evidence" value="ECO:0007669"/>
    <property type="project" value="InterPro"/>
</dbReference>
<comment type="caution">
    <text evidence="5">The sequence shown here is derived from an EMBL/GenBank/DDBJ whole genome shotgun (WGS) entry which is preliminary data.</text>
</comment>
<reference evidence="5 6" key="1">
    <citation type="submission" date="2017-09" db="EMBL/GenBank/DDBJ databases">
        <title>Depth-based differentiation of microbial function through sediment-hosted aquifers and enrichment of novel symbionts in the deep terrestrial subsurface.</title>
        <authorList>
            <person name="Probst A.J."/>
            <person name="Ladd B."/>
            <person name="Jarett J.K."/>
            <person name="Geller-Mcgrath D.E."/>
            <person name="Sieber C.M."/>
            <person name="Emerson J.B."/>
            <person name="Anantharaman K."/>
            <person name="Thomas B.C."/>
            <person name="Malmstrom R."/>
            <person name="Stieglmeier M."/>
            <person name="Klingl A."/>
            <person name="Woyke T."/>
            <person name="Ryan C.M."/>
            <person name="Banfield J.F."/>
        </authorList>
    </citation>
    <scope>NUCLEOTIDE SEQUENCE [LARGE SCALE GENOMIC DNA]</scope>
    <source>
        <strain evidence="5">CG10_big_fil_rev_8_21_14_0_10_31_9</strain>
    </source>
</reference>
<evidence type="ECO:0000259" key="4">
    <source>
        <dbReference type="Pfam" id="PF05193"/>
    </source>
</evidence>
<dbReference type="PANTHER" id="PTHR11851">
    <property type="entry name" value="METALLOPROTEASE"/>
    <property type="match status" value="1"/>
</dbReference>
<evidence type="ECO:0008006" key="7">
    <source>
        <dbReference type="Google" id="ProtNLM"/>
    </source>
</evidence>
<feature type="domain" description="Peptidase M16 N-terminal" evidence="3">
    <location>
        <begin position="13"/>
        <end position="157"/>
    </location>
</feature>
<evidence type="ECO:0000256" key="2">
    <source>
        <dbReference type="RuleBase" id="RU004447"/>
    </source>
</evidence>
<dbReference type="InterPro" id="IPR011249">
    <property type="entry name" value="Metalloenz_LuxS/M16"/>
</dbReference>
<dbReference type="InterPro" id="IPR050361">
    <property type="entry name" value="MPP/UQCRC_Complex"/>
</dbReference>